<reference evidence="2" key="1">
    <citation type="submission" date="2013-05" db="EMBL/GenBank/DDBJ databases">
        <authorList>
            <person name="Yim A.K.Y."/>
            <person name="Chan T.F."/>
            <person name="Ji K.M."/>
            <person name="Liu X.Y."/>
            <person name="Zhou J.W."/>
            <person name="Li R.Q."/>
            <person name="Yang K.Y."/>
            <person name="Li J."/>
            <person name="Li M."/>
            <person name="Law P.T.W."/>
            <person name="Wu Y.L."/>
            <person name="Cai Z.L."/>
            <person name="Qin H."/>
            <person name="Bao Y."/>
            <person name="Leung R.K.K."/>
            <person name="Ng P.K.S."/>
            <person name="Zou J."/>
            <person name="Zhong X.J."/>
            <person name="Ran P.X."/>
            <person name="Zhong N.S."/>
            <person name="Liu Z.G."/>
            <person name="Tsui S.K.W."/>
        </authorList>
    </citation>
    <scope>NUCLEOTIDE SEQUENCE</scope>
    <source>
        <strain evidence="2">Derf</strain>
        <tissue evidence="2">Whole organism</tissue>
    </source>
</reference>
<evidence type="ECO:0000313" key="2">
    <source>
        <dbReference type="EMBL" id="KAH9529873.1"/>
    </source>
</evidence>
<keyword evidence="1" id="KW-0175">Coiled coil</keyword>
<proteinExistence type="predicted"/>
<evidence type="ECO:0000313" key="3">
    <source>
        <dbReference type="Proteomes" id="UP000790347"/>
    </source>
</evidence>
<protein>
    <submittedName>
        <fullName evidence="2">Uncharacterized protein</fullName>
    </submittedName>
</protein>
<accession>A0A922IF91</accession>
<comment type="caution">
    <text evidence="2">The sequence shown here is derived from an EMBL/GenBank/DDBJ whole genome shotgun (WGS) entry which is preliminary data.</text>
</comment>
<dbReference type="EMBL" id="ASGP02000001">
    <property type="protein sequence ID" value="KAH9529873.1"/>
    <property type="molecule type" value="Genomic_DNA"/>
</dbReference>
<gene>
    <name evidence="2" type="ORF">DERF_003731</name>
</gene>
<reference evidence="2" key="2">
    <citation type="journal article" date="2022" name="Res Sq">
        <title>Comparative Genomics Reveals Insights into the Divergent Evolution of Astigmatic Mites and Household Pest Adaptations.</title>
        <authorList>
            <person name="Xiong Q."/>
            <person name="Wan A.T.-Y."/>
            <person name="Liu X.-Y."/>
            <person name="Fung C.S.-H."/>
            <person name="Xiao X."/>
            <person name="Malainual N."/>
            <person name="Hou J."/>
            <person name="Wang L."/>
            <person name="Wang M."/>
            <person name="Yang K."/>
            <person name="Cui Y."/>
            <person name="Leung E."/>
            <person name="Nong W."/>
            <person name="Shin S.-K."/>
            <person name="Au S."/>
            <person name="Jeong K.Y."/>
            <person name="Chew F.T."/>
            <person name="Hui J."/>
            <person name="Leung T.F."/>
            <person name="Tungtrongchitr A."/>
            <person name="Zhong N."/>
            <person name="Liu Z."/>
            <person name="Tsui S."/>
        </authorList>
    </citation>
    <scope>NUCLEOTIDE SEQUENCE</scope>
    <source>
        <strain evidence="2">Derf</strain>
        <tissue evidence="2">Whole organism</tissue>
    </source>
</reference>
<organism evidence="2 3">
    <name type="scientific">Dermatophagoides farinae</name>
    <name type="common">American house dust mite</name>
    <dbReference type="NCBI Taxonomy" id="6954"/>
    <lineage>
        <taxon>Eukaryota</taxon>
        <taxon>Metazoa</taxon>
        <taxon>Ecdysozoa</taxon>
        <taxon>Arthropoda</taxon>
        <taxon>Chelicerata</taxon>
        <taxon>Arachnida</taxon>
        <taxon>Acari</taxon>
        <taxon>Acariformes</taxon>
        <taxon>Sarcoptiformes</taxon>
        <taxon>Astigmata</taxon>
        <taxon>Psoroptidia</taxon>
        <taxon>Analgoidea</taxon>
        <taxon>Pyroglyphidae</taxon>
        <taxon>Dermatophagoidinae</taxon>
        <taxon>Dermatophagoides</taxon>
    </lineage>
</organism>
<dbReference type="AlphaFoldDB" id="A0A922IF91"/>
<feature type="coiled-coil region" evidence="1">
    <location>
        <begin position="126"/>
        <end position="153"/>
    </location>
</feature>
<sequence>MKRSNSENQLPTFSQSYQRQRFLNKLQKRNEKMIDFVNKVLNFNDPQVTESRVSESHSFIENSAEINNVDKPGIIFDNKNALQNYASDSKSEENNGDIMQEQAKNEEIVIDSPDEDEQCQCQHSCCANLKKQIKKLTDKLERIESSIAKTTSTLTQNLSIQFL</sequence>
<keyword evidence="3" id="KW-1185">Reference proteome</keyword>
<dbReference type="Proteomes" id="UP000790347">
    <property type="component" value="Unassembled WGS sequence"/>
</dbReference>
<name>A0A922IF91_DERFA</name>
<evidence type="ECO:0000256" key="1">
    <source>
        <dbReference type="SAM" id="Coils"/>
    </source>
</evidence>